<gene>
    <name evidence="3" type="ORF">Bravens_00839</name>
</gene>
<evidence type="ECO:0000259" key="1">
    <source>
        <dbReference type="Pfam" id="PF02558"/>
    </source>
</evidence>
<comment type="caution">
    <text evidence="3">The sequence shown here is derived from an EMBL/GenBank/DDBJ whole genome shotgun (WGS) entry which is preliminary data.</text>
</comment>
<dbReference type="Proteomes" id="UP000243589">
    <property type="component" value="Unassembled WGS sequence"/>
</dbReference>
<dbReference type="Pfam" id="PF08546">
    <property type="entry name" value="ApbA_C"/>
    <property type="match status" value="1"/>
</dbReference>
<dbReference type="SUPFAM" id="SSF51735">
    <property type="entry name" value="NAD(P)-binding Rossmann-fold domains"/>
    <property type="match status" value="1"/>
</dbReference>
<dbReference type="AlphaFoldDB" id="A0A150HAD4"/>
<evidence type="ECO:0000313" key="4">
    <source>
        <dbReference type="Proteomes" id="UP000243589"/>
    </source>
</evidence>
<feature type="domain" description="Ketopantoate reductase C-terminal" evidence="2">
    <location>
        <begin position="227"/>
        <end position="326"/>
    </location>
</feature>
<dbReference type="Gene3D" id="3.40.50.720">
    <property type="entry name" value="NAD(P)-binding Rossmann-like Domain"/>
    <property type="match status" value="1"/>
</dbReference>
<dbReference type="EMBL" id="LQQC01000008">
    <property type="protein sequence ID" value="KXZ58965.1"/>
    <property type="molecule type" value="Genomic_DNA"/>
</dbReference>
<keyword evidence="4" id="KW-1185">Reference proteome</keyword>
<dbReference type="InterPro" id="IPR051402">
    <property type="entry name" value="KPR-Related"/>
</dbReference>
<sequence length="359" mass="38633">MSRYIIVGAGAIGGMLSAGFWRADVDHVLVARGSQADAVEKAGLTVRTPHETLTAHPTVVRSAAQVNLRPDDVIILAVKTQQVSTALSEWADRPVEDEHGTQLGTAGELLPLMLFLNGTDAQEQAPRWFRTVSTTVIYTPAVYTEPGQLAVFMEDRWAGLITGPVCGPDAPRPQAGDTSAADNAALPHYLQQADRDFTAGNFASVLVPEPSPYTYGKLLANLANGIDALVGSVDYSDLLEQLQDEARSVYRAAGIEHCPNPPEELGFADRIPEAPIDGVQNLSSTWQSMARGTGNIEADYLGGEIVRLAHLHGIRAPKNSLVMQWCRRVMTGDTTIPASPEDRASGLREAFDQLNKEAL</sequence>
<accession>A0A150HAD4</accession>
<dbReference type="InterPro" id="IPR013752">
    <property type="entry name" value="KPA_reductase"/>
</dbReference>
<dbReference type="InterPro" id="IPR008927">
    <property type="entry name" value="6-PGluconate_DH-like_C_sf"/>
</dbReference>
<feature type="domain" description="Ketopantoate reductase N-terminal" evidence="1">
    <location>
        <begin position="5"/>
        <end position="149"/>
    </location>
</feature>
<dbReference type="Pfam" id="PF02558">
    <property type="entry name" value="ApbA"/>
    <property type="match status" value="1"/>
</dbReference>
<protein>
    <submittedName>
        <fullName evidence="3">2-dehydropantoate 2-reductase</fullName>
    </submittedName>
</protein>
<proteinExistence type="predicted"/>
<organism evidence="3 4">
    <name type="scientific">Brevibacterium ravenspurgense</name>
    <dbReference type="NCBI Taxonomy" id="479117"/>
    <lineage>
        <taxon>Bacteria</taxon>
        <taxon>Bacillati</taxon>
        <taxon>Actinomycetota</taxon>
        <taxon>Actinomycetes</taxon>
        <taxon>Micrococcales</taxon>
        <taxon>Brevibacteriaceae</taxon>
        <taxon>Brevibacterium</taxon>
    </lineage>
</organism>
<dbReference type="PATRIC" id="fig|479117.4.peg.841"/>
<dbReference type="Gene3D" id="1.10.1040.10">
    <property type="entry name" value="N-(1-d-carboxylethyl)-l-norvaline Dehydrogenase, domain 2"/>
    <property type="match status" value="1"/>
</dbReference>
<dbReference type="InterPro" id="IPR036291">
    <property type="entry name" value="NAD(P)-bd_dom_sf"/>
</dbReference>
<evidence type="ECO:0000313" key="3">
    <source>
        <dbReference type="EMBL" id="KXZ58965.1"/>
    </source>
</evidence>
<name>A0A150HAD4_9MICO</name>
<dbReference type="PANTHER" id="PTHR21708">
    <property type="entry name" value="PROBABLE 2-DEHYDROPANTOATE 2-REDUCTASE"/>
    <property type="match status" value="1"/>
</dbReference>
<evidence type="ECO:0000259" key="2">
    <source>
        <dbReference type="Pfam" id="PF08546"/>
    </source>
</evidence>
<dbReference type="InterPro" id="IPR013328">
    <property type="entry name" value="6PGD_dom2"/>
</dbReference>
<dbReference type="GO" id="GO:0005737">
    <property type="term" value="C:cytoplasm"/>
    <property type="evidence" value="ECO:0007669"/>
    <property type="project" value="TreeGrafter"/>
</dbReference>
<dbReference type="InterPro" id="IPR013332">
    <property type="entry name" value="KPR_N"/>
</dbReference>
<reference evidence="3 4" key="1">
    <citation type="submission" date="2016-01" db="EMBL/GenBank/DDBJ databases">
        <title>Use of Whole Genome Sequencing to ascertain that Brevibacterium massiliense (Roux, Raoult 2009) is a later heterotypic synonym of Brevibacterium ravenspurgense (Mages 2008).</title>
        <authorList>
            <person name="Bernier A.-M."/>
            <person name="Burdz T."/>
            <person name="Huynh C."/>
            <person name="Pachecho A.L."/>
            <person name="Wiebe D."/>
            <person name="Bonner C."/>
            <person name="Bernard K."/>
        </authorList>
    </citation>
    <scope>NUCLEOTIDE SEQUENCE [LARGE SCALE GENOMIC DNA]</scope>
    <source>
        <strain evidence="3 4">CCUG56047</strain>
    </source>
</reference>
<dbReference type="PANTHER" id="PTHR21708:SF26">
    <property type="entry name" value="2-DEHYDROPANTOATE 2-REDUCTASE"/>
    <property type="match status" value="1"/>
</dbReference>
<dbReference type="RefSeq" id="WP_062020557.1">
    <property type="nucleotide sequence ID" value="NZ_LQQC01000008.1"/>
</dbReference>
<dbReference type="SUPFAM" id="SSF48179">
    <property type="entry name" value="6-phosphogluconate dehydrogenase C-terminal domain-like"/>
    <property type="match status" value="1"/>
</dbReference>